<feature type="coiled-coil region" evidence="1">
    <location>
        <begin position="176"/>
        <end position="243"/>
    </location>
</feature>
<protein>
    <recommendedName>
        <fullName evidence="3">Flagellar M-ring C-terminal domain-containing protein</fullName>
    </recommendedName>
</protein>
<evidence type="ECO:0008006" key="3">
    <source>
        <dbReference type="Google" id="ProtNLM"/>
    </source>
</evidence>
<accession>A0A382PL44</accession>
<feature type="non-terminal residue" evidence="2">
    <location>
        <position position="277"/>
    </location>
</feature>
<organism evidence="2">
    <name type="scientific">marine metagenome</name>
    <dbReference type="NCBI Taxonomy" id="408172"/>
    <lineage>
        <taxon>unclassified sequences</taxon>
        <taxon>metagenomes</taxon>
        <taxon>ecological metagenomes</taxon>
    </lineage>
</organism>
<reference evidence="2" key="1">
    <citation type="submission" date="2018-05" db="EMBL/GenBank/DDBJ databases">
        <authorList>
            <person name="Lanie J.A."/>
            <person name="Ng W.-L."/>
            <person name="Kazmierczak K.M."/>
            <person name="Andrzejewski T.M."/>
            <person name="Davidsen T.M."/>
            <person name="Wayne K.J."/>
            <person name="Tettelin H."/>
            <person name="Glass J.I."/>
            <person name="Rusch D."/>
            <person name="Podicherti R."/>
            <person name="Tsui H.-C.T."/>
            <person name="Winkler M.E."/>
        </authorList>
    </citation>
    <scope>NUCLEOTIDE SEQUENCE</scope>
</reference>
<dbReference type="AlphaFoldDB" id="A0A382PL44"/>
<name>A0A382PL44_9ZZZZ</name>
<evidence type="ECO:0000313" key="2">
    <source>
        <dbReference type="EMBL" id="SVC73368.1"/>
    </source>
</evidence>
<evidence type="ECO:0000256" key="1">
    <source>
        <dbReference type="SAM" id="Coils"/>
    </source>
</evidence>
<keyword evidence="1" id="KW-0175">Coiled coil</keyword>
<gene>
    <name evidence="2" type="ORF">METZ01_LOCUS326222</name>
</gene>
<dbReference type="EMBL" id="UINC01107758">
    <property type="protein sequence ID" value="SVC73368.1"/>
    <property type="molecule type" value="Genomic_DNA"/>
</dbReference>
<proteinExistence type="predicted"/>
<sequence>MTFKLRTISYFILIICTFLWNQQVSFLTQEIAVENSYRDKVASAISRLVGIDNFIVIVNVEFTTIGGIPKKTVPTQSKQGSANGYTPIPGILLPTVPSREKSIPGTLSAGRLLGENNYSIGRVEVDVNLKKELATADIKQEIKSLINKAIPETRECEDCIKIEALEFLPLQNRVEDESLMKELQDAEDRLNTLQGEIAELRSEQRRAEDESLMKELQDAEDRLNALQRDKERADEKIKSRDEELERRDALAHARLVEFEKSRIKQDSIRNVHTENEL</sequence>